<reference evidence="6" key="1">
    <citation type="submission" date="2022-07" db="EMBL/GenBank/DDBJ databases">
        <authorList>
            <person name="Jung M.-Y."/>
            <person name="Lee M."/>
        </authorList>
    </citation>
    <scope>NUCLEOTIDE SEQUENCE</scope>
    <source>
        <strain evidence="6">S8</strain>
    </source>
</reference>
<keyword evidence="3 5" id="KW-0687">Ribonucleoprotein</keyword>
<dbReference type="InterPro" id="IPR038584">
    <property type="entry name" value="Ribosomal_bL33_sf"/>
</dbReference>
<dbReference type="PANTHER" id="PTHR43168">
    <property type="entry name" value="50S RIBOSOMAL PROTEIN L33, CHLOROPLASTIC"/>
    <property type="match status" value="1"/>
</dbReference>
<reference evidence="6" key="3">
    <citation type="journal article" date="2023" name="Microbiol. Resour. Announc.">
        <title>Draft Genome Sequence of Granulicatella sp. Strain S8, Isolated from a Marine Fish, Seriola quinqueradiata.</title>
        <authorList>
            <person name="Lee M."/>
            <person name="Farooq A."/>
            <person name="Jeong J.B."/>
            <person name="Jung M.Y."/>
        </authorList>
    </citation>
    <scope>NUCLEOTIDE SEQUENCE</scope>
    <source>
        <strain evidence="6">S8</strain>
    </source>
</reference>
<dbReference type="PANTHER" id="PTHR43168:SF5">
    <property type="entry name" value="LARGE RIBOSOMAL SUBUNIT PROTEIN BL33B"/>
    <property type="match status" value="1"/>
</dbReference>
<keyword evidence="2 5" id="KW-0689">Ribosomal protein</keyword>
<evidence type="ECO:0000256" key="2">
    <source>
        <dbReference type="ARBA" id="ARBA00022980"/>
    </source>
</evidence>
<proteinExistence type="inferred from homology"/>
<dbReference type="GO" id="GO:0005840">
    <property type="term" value="C:ribosome"/>
    <property type="evidence" value="ECO:0007669"/>
    <property type="project" value="UniProtKB-KW"/>
</dbReference>
<evidence type="ECO:0000256" key="4">
    <source>
        <dbReference type="ARBA" id="ARBA00035176"/>
    </source>
</evidence>
<dbReference type="NCBIfam" id="NF001764">
    <property type="entry name" value="PRK00504.1"/>
    <property type="match status" value="1"/>
</dbReference>
<comment type="caution">
    <text evidence="6">The sequence shown here is derived from an EMBL/GenBank/DDBJ whole genome shotgun (WGS) entry which is preliminary data.</text>
</comment>
<dbReference type="InterPro" id="IPR011332">
    <property type="entry name" value="Ribosomal_zn-bd"/>
</dbReference>
<protein>
    <recommendedName>
        <fullName evidence="4 5">Large ribosomal subunit protein bL33</fullName>
    </recommendedName>
</protein>
<dbReference type="Proteomes" id="UP001059480">
    <property type="component" value="Unassembled WGS sequence"/>
</dbReference>
<dbReference type="InterPro" id="IPR001705">
    <property type="entry name" value="Ribosomal_bL33"/>
</dbReference>
<reference evidence="6" key="2">
    <citation type="journal article" date="2023" name="Curr. Microbiol.">
        <title>Granulicatella seriolae sp. nov., a Novel Facultative Anaerobe Isolated from Yellowtail Marine Fish.</title>
        <authorList>
            <person name="Lee M."/>
            <person name="Choi Y.J."/>
            <person name="Farooq A."/>
            <person name="Jeong J.B."/>
            <person name="Jung M.Y."/>
        </authorList>
    </citation>
    <scope>NUCLEOTIDE SEQUENCE</scope>
    <source>
        <strain evidence="6">S8</strain>
    </source>
</reference>
<gene>
    <name evidence="5 6" type="primary">rpmG</name>
    <name evidence="6" type="ORF">NPA36_06840</name>
</gene>
<organism evidence="6 7">
    <name type="scientific">Granulicatella seriolae</name>
    <dbReference type="NCBI Taxonomy" id="2967226"/>
    <lineage>
        <taxon>Bacteria</taxon>
        <taxon>Bacillati</taxon>
        <taxon>Bacillota</taxon>
        <taxon>Bacilli</taxon>
        <taxon>Lactobacillales</taxon>
        <taxon>Carnobacteriaceae</taxon>
        <taxon>Granulicatella</taxon>
    </lineage>
</organism>
<dbReference type="NCBIfam" id="TIGR01023">
    <property type="entry name" value="rpmG_bact"/>
    <property type="match status" value="1"/>
</dbReference>
<comment type="similarity">
    <text evidence="1 5">Belongs to the bacterial ribosomal protein bL33 family.</text>
</comment>
<evidence type="ECO:0000313" key="6">
    <source>
        <dbReference type="EMBL" id="MCQ9210263.1"/>
    </source>
</evidence>
<dbReference type="SUPFAM" id="SSF57829">
    <property type="entry name" value="Zn-binding ribosomal proteins"/>
    <property type="match status" value="1"/>
</dbReference>
<evidence type="ECO:0000313" key="7">
    <source>
        <dbReference type="Proteomes" id="UP001059480"/>
    </source>
</evidence>
<evidence type="ECO:0000256" key="1">
    <source>
        <dbReference type="ARBA" id="ARBA00007596"/>
    </source>
</evidence>
<evidence type="ECO:0000256" key="5">
    <source>
        <dbReference type="HAMAP-Rule" id="MF_00294"/>
    </source>
</evidence>
<dbReference type="HAMAP" id="MF_00294">
    <property type="entry name" value="Ribosomal_bL33"/>
    <property type="match status" value="1"/>
</dbReference>
<name>A0ABT1WP51_9LACT</name>
<dbReference type="RefSeq" id="WP_256945376.1">
    <property type="nucleotide sequence ID" value="NZ_JANHNZ010000006.1"/>
</dbReference>
<evidence type="ECO:0000256" key="3">
    <source>
        <dbReference type="ARBA" id="ARBA00023274"/>
    </source>
</evidence>
<accession>A0ABT1WP51</accession>
<sequence>MAQKKAALACSTCGSRNYTITLGQHQRVERLELKKFCKYCGKMTLHRETK</sequence>
<keyword evidence="7" id="KW-1185">Reference proteome</keyword>
<dbReference type="Gene3D" id="2.20.28.120">
    <property type="entry name" value="Ribosomal protein L33"/>
    <property type="match status" value="1"/>
</dbReference>
<dbReference type="Pfam" id="PF00471">
    <property type="entry name" value="Ribosomal_L33"/>
    <property type="match status" value="1"/>
</dbReference>
<dbReference type="EMBL" id="JANHNZ010000006">
    <property type="protein sequence ID" value="MCQ9210263.1"/>
    <property type="molecule type" value="Genomic_DNA"/>
</dbReference>